<proteinExistence type="predicted"/>
<dbReference type="HOGENOM" id="CLU_000445_11_28_12"/>
<evidence type="ECO:0000259" key="2">
    <source>
        <dbReference type="PROSITE" id="PS50887"/>
    </source>
</evidence>
<dbReference type="Gene3D" id="3.30.450.20">
    <property type="entry name" value="PAS domain"/>
    <property type="match status" value="1"/>
</dbReference>
<dbReference type="PROSITE" id="PS50113">
    <property type="entry name" value="PAC"/>
    <property type="match status" value="1"/>
</dbReference>
<dbReference type="eggNOG" id="COG2202">
    <property type="taxonomic scope" value="Bacteria"/>
</dbReference>
<accession>G8QSA9</accession>
<dbReference type="Gene3D" id="3.30.70.270">
    <property type="match status" value="1"/>
</dbReference>
<dbReference type="PROSITE" id="PS50887">
    <property type="entry name" value="GGDEF"/>
    <property type="match status" value="1"/>
</dbReference>
<organism evidence="3 4">
    <name type="scientific">Sphaerochaeta pleomorpha (strain ATCC BAA-1885 / DSM 22778 / Grapes)</name>
    <dbReference type="NCBI Taxonomy" id="158190"/>
    <lineage>
        <taxon>Bacteria</taxon>
        <taxon>Pseudomonadati</taxon>
        <taxon>Spirochaetota</taxon>
        <taxon>Spirochaetia</taxon>
        <taxon>Spirochaetales</taxon>
        <taxon>Sphaerochaetaceae</taxon>
        <taxon>Sphaerochaeta</taxon>
    </lineage>
</organism>
<dbReference type="CDD" id="cd00130">
    <property type="entry name" value="PAS"/>
    <property type="match status" value="1"/>
</dbReference>
<dbReference type="InterPro" id="IPR000700">
    <property type="entry name" value="PAS-assoc_C"/>
</dbReference>
<reference evidence="3 4" key="1">
    <citation type="submission" date="2011-11" db="EMBL/GenBank/DDBJ databases">
        <title>Complete sequence of Spirochaeta sp. grapes.</title>
        <authorList>
            <consortium name="US DOE Joint Genome Institute"/>
            <person name="Lucas S."/>
            <person name="Han J."/>
            <person name="Lapidus A."/>
            <person name="Cheng J.-F."/>
            <person name="Goodwin L."/>
            <person name="Pitluck S."/>
            <person name="Peters L."/>
            <person name="Ovchinnikova G."/>
            <person name="Munk A.C."/>
            <person name="Detter J.C."/>
            <person name="Han C."/>
            <person name="Tapia R."/>
            <person name="Land M."/>
            <person name="Hauser L."/>
            <person name="Kyrpides N."/>
            <person name="Ivanova N."/>
            <person name="Pagani I."/>
            <person name="Ritalahtilisa K."/>
            <person name="Loeffler F."/>
            <person name="Woyke T."/>
        </authorList>
    </citation>
    <scope>NUCLEOTIDE SEQUENCE [LARGE SCALE GENOMIC DNA]</scope>
    <source>
        <strain evidence="4">ATCC BAA-1885 / DSM 22778 / Grapes</strain>
    </source>
</reference>
<sequence length="439" mass="49428">MIDSMRIIVIAEKTGVKQSVVEILGQTVSTITCVDAMADGLLAVKRNHYDAAILSNDMKDYYSTESMVKSLQEVGSIQYIVLISELEKPVIAGDNKHLQSMLIESPNAAATEITQVLEALSTVMERGVPLQKDSFPTGSEEQGEVALFDSVPTGLYRIDLEGNFIDLNKTFVAMFRALNPDVLLSDNYFSMFNDPDEKHTWLDIIKRDNIIHGLIYEIERYDGQVIWVRDTVRAVLDSSGKQKYYDGSVEDITFQKKLDDKLSFLATQDILTGLPNRNFFQDQAKLTISQARYNEDLVAFLVLDLDHFSVINETYGYKTGDRILQIVASRTKIQLRKSDLVSRLGSDKFIALLSGIRNRRDVLAIAKKINQVFSMPFSVLDNEISISASIGISLFPEHGDDINTLIKRAEIATFAVKERERGGYMIYTDVIHTSYDDEK</sequence>
<dbReference type="InterPro" id="IPR035965">
    <property type="entry name" value="PAS-like_dom_sf"/>
</dbReference>
<dbReference type="SUPFAM" id="SSF55785">
    <property type="entry name" value="PYP-like sensor domain (PAS domain)"/>
    <property type="match status" value="1"/>
</dbReference>
<dbReference type="InterPro" id="IPR029787">
    <property type="entry name" value="Nucleotide_cyclase"/>
</dbReference>
<keyword evidence="4" id="KW-1185">Reference proteome</keyword>
<gene>
    <name evidence="3" type="ordered locus">SpiGrapes_2263</name>
</gene>
<dbReference type="InterPro" id="IPR000014">
    <property type="entry name" value="PAS"/>
</dbReference>
<dbReference type="SMART" id="SM00086">
    <property type="entry name" value="PAC"/>
    <property type="match status" value="1"/>
</dbReference>
<dbReference type="PANTHER" id="PTHR44757">
    <property type="entry name" value="DIGUANYLATE CYCLASE DGCP"/>
    <property type="match status" value="1"/>
</dbReference>
<dbReference type="NCBIfam" id="TIGR00229">
    <property type="entry name" value="sensory_box"/>
    <property type="match status" value="1"/>
</dbReference>
<dbReference type="Proteomes" id="UP000005632">
    <property type="component" value="Chromosome"/>
</dbReference>
<dbReference type="AlphaFoldDB" id="G8QSA9"/>
<dbReference type="EMBL" id="CP003155">
    <property type="protein sequence ID" value="AEV30039.1"/>
    <property type="molecule type" value="Genomic_DNA"/>
</dbReference>
<feature type="domain" description="PAC" evidence="1">
    <location>
        <begin position="212"/>
        <end position="264"/>
    </location>
</feature>
<dbReference type="CDD" id="cd01949">
    <property type="entry name" value="GGDEF"/>
    <property type="match status" value="1"/>
</dbReference>
<dbReference type="RefSeq" id="WP_014270880.1">
    <property type="nucleotide sequence ID" value="NC_016633.1"/>
</dbReference>
<dbReference type="InterPro" id="IPR043128">
    <property type="entry name" value="Rev_trsase/Diguanyl_cyclase"/>
</dbReference>
<dbReference type="Pfam" id="PF13188">
    <property type="entry name" value="PAS_8"/>
    <property type="match status" value="1"/>
</dbReference>
<dbReference type="eggNOG" id="COG2199">
    <property type="taxonomic scope" value="Bacteria"/>
</dbReference>
<dbReference type="PANTHER" id="PTHR44757:SF2">
    <property type="entry name" value="BIOFILM ARCHITECTURE MAINTENANCE PROTEIN MBAA"/>
    <property type="match status" value="1"/>
</dbReference>
<dbReference type="NCBIfam" id="TIGR00254">
    <property type="entry name" value="GGDEF"/>
    <property type="match status" value="1"/>
</dbReference>
<dbReference type="InterPro" id="IPR001610">
    <property type="entry name" value="PAC"/>
</dbReference>
<dbReference type="InterPro" id="IPR052155">
    <property type="entry name" value="Biofilm_reg_signaling"/>
</dbReference>
<dbReference type="STRING" id="158190.SpiGrapes_2263"/>
<evidence type="ECO:0000259" key="1">
    <source>
        <dbReference type="PROSITE" id="PS50113"/>
    </source>
</evidence>
<evidence type="ECO:0000313" key="4">
    <source>
        <dbReference type="Proteomes" id="UP000005632"/>
    </source>
</evidence>
<evidence type="ECO:0000313" key="3">
    <source>
        <dbReference type="EMBL" id="AEV30039.1"/>
    </source>
</evidence>
<feature type="domain" description="GGDEF" evidence="2">
    <location>
        <begin position="296"/>
        <end position="429"/>
    </location>
</feature>
<dbReference type="SMART" id="SM00267">
    <property type="entry name" value="GGDEF"/>
    <property type="match status" value="1"/>
</dbReference>
<protein>
    <submittedName>
        <fullName evidence="3">PAS domain S-box/diguanylate cyclase (GGDEF) domain-containing protein</fullName>
    </submittedName>
</protein>
<dbReference type="KEGG" id="sgp:SpiGrapes_2263"/>
<dbReference type="OrthoDB" id="363328at2"/>
<dbReference type="SUPFAM" id="SSF55073">
    <property type="entry name" value="Nucleotide cyclase"/>
    <property type="match status" value="1"/>
</dbReference>
<dbReference type="InterPro" id="IPR000160">
    <property type="entry name" value="GGDEF_dom"/>
</dbReference>
<name>G8QSA9_SPHPG</name>
<dbReference type="Pfam" id="PF00990">
    <property type="entry name" value="GGDEF"/>
    <property type="match status" value="1"/>
</dbReference>